<reference evidence="2" key="1">
    <citation type="submission" date="2022-11" db="EMBL/GenBank/DDBJ databases">
        <title>Genome Resource of Sclerotinia nivalis Strain SnTB1, a Plant Pathogen Isolated from American Ginseng.</title>
        <authorList>
            <person name="Fan S."/>
        </authorList>
    </citation>
    <scope>NUCLEOTIDE SEQUENCE</scope>
    <source>
        <strain evidence="2">SnTB1</strain>
    </source>
</reference>
<dbReference type="EMBL" id="JAPEIS010000013">
    <property type="protein sequence ID" value="KAJ8060156.1"/>
    <property type="molecule type" value="Genomic_DNA"/>
</dbReference>
<gene>
    <name evidence="2" type="ORF">OCU04_010505</name>
</gene>
<dbReference type="Pfam" id="PF20179">
    <property type="entry name" value="MSS51_C"/>
    <property type="match status" value="1"/>
</dbReference>
<feature type="domain" description="Mitochondrial splicing suppressor 51-like C-terminal" evidence="1">
    <location>
        <begin position="69"/>
        <end position="250"/>
    </location>
</feature>
<dbReference type="AlphaFoldDB" id="A0A9X0AC59"/>
<sequence length="275" mass="31549">MTITQLPKQQYLSLSSINDWYDYYTKISDKGGFCLKMNRDLKYLSNDPEERQFVEYMRSGTNTTTIQFTLMAALEETIPDISTRSSITLHIIGPSGSEASSMPAFEEFLHLLPSLKTLELFFIGLNIFGDIENDPEAQVPQGPQPFKCCAKCTKAGRKVSTTYWKGPYHSYIDTEDYRTPDLAAAFNSGFAVDEQEIWYPTIKYFAHAPHPTLFTAARHFEIEREEKVLKELGAEFVRGPEVNKWKGMSPSLGLCGEKPNEIHYQNYWWYIVKSK</sequence>
<dbReference type="OrthoDB" id="432970at2759"/>
<evidence type="ECO:0000313" key="3">
    <source>
        <dbReference type="Proteomes" id="UP001152300"/>
    </source>
</evidence>
<keyword evidence="3" id="KW-1185">Reference proteome</keyword>
<accession>A0A9X0AC59</accession>
<dbReference type="InterPro" id="IPR046824">
    <property type="entry name" value="Mss51-like_C"/>
</dbReference>
<dbReference type="PANTHER" id="PTHR28069">
    <property type="entry name" value="GH20023P"/>
    <property type="match status" value="1"/>
</dbReference>
<dbReference type="Proteomes" id="UP001152300">
    <property type="component" value="Unassembled WGS sequence"/>
</dbReference>
<evidence type="ECO:0000259" key="1">
    <source>
        <dbReference type="Pfam" id="PF20179"/>
    </source>
</evidence>
<protein>
    <recommendedName>
        <fullName evidence="1">Mitochondrial splicing suppressor 51-like C-terminal domain-containing protein</fullName>
    </recommendedName>
</protein>
<dbReference type="PANTHER" id="PTHR28069:SF2">
    <property type="entry name" value="GH20023P"/>
    <property type="match status" value="1"/>
</dbReference>
<evidence type="ECO:0000313" key="2">
    <source>
        <dbReference type="EMBL" id="KAJ8060156.1"/>
    </source>
</evidence>
<name>A0A9X0AC59_9HELO</name>
<proteinExistence type="predicted"/>
<comment type="caution">
    <text evidence="2">The sequence shown here is derived from an EMBL/GenBank/DDBJ whole genome shotgun (WGS) entry which is preliminary data.</text>
</comment>
<organism evidence="2 3">
    <name type="scientific">Sclerotinia nivalis</name>
    <dbReference type="NCBI Taxonomy" id="352851"/>
    <lineage>
        <taxon>Eukaryota</taxon>
        <taxon>Fungi</taxon>
        <taxon>Dikarya</taxon>
        <taxon>Ascomycota</taxon>
        <taxon>Pezizomycotina</taxon>
        <taxon>Leotiomycetes</taxon>
        <taxon>Helotiales</taxon>
        <taxon>Sclerotiniaceae</taxon>
        <taxon>Sclerotinia</taxon>
    </lineage>
</organism>